<evidence type="ECO:0000313" key="1">
    <source>
        <dbReference type="EMBL" id="MCI53751.1"/>
    </source>
</evidence>
<accession>A0A392SY19</accession>
<name>A0A392SY19_9FABA</name>
<dbReference type="Gene3D" id="3.30.70.270">
    <property type="match status" value="1"/>
</dbReference>
<comment type="caution">
    <text evidence="1">The sequence shown here is derived from an EMBL/GenBank/DDBJ whole genome shotgun (WGS) entry which is preliminary data.</text>
</comment>
<dbReference type="EMBL" id="LXQA010468356">
    <property type="protein sequence ID" value="MCI53751.1"/>
    <property type="molecule type" value="Genomic_DNA"/>
</dbReference>
<dbReference type="InterPro" id="IPR051320">
    <property type="entry name" value="Viral_Replic_Matur_Polypro"/>
</dbReference>
<protein>
    <submittedName>
        <fullName evidence="1">Retrotransposon protein</fullName>
    </submittedName>
</protein>
<dbReference type="PANTHER" id="PTHR33064:SF37">
    <property type="entry name" value="RIBONUCLEASE H"/>
    <property type="match status" value="1"/>
</dbReference>
<dbReference type="InterPro" id="IPR043128">
    <property type="entry name" value="Rev_trsase/Diguanyl_cyclase"/>
</dbReference>
<reference evidence="1 2" key="1">
    <citation type="journal article" date="2018" name="Front. Plant Sci.">
        <title>Red Clover (Trifolium pratense) and Zigzag Clover (T. medium) - A Picture of Genomic Similarities and Differences.</title>
        <authorList>
            <person name="Dluhosova J."/>
            <person name="Istvanek J."/>
            <person name="Nedelnik J."/>
            <person name="Repkova J."/>
        </authorList>
    </citation>
    <scope>NUCLEOTIDE SEQUENCE [LARGE SCALE GENOMIC DNA]</scope>
    <source>
        <strain evidence="2">cv. 10/8</strain>
        <tissue evidence="1">Leaf</tissue>
    </source>
</reference>
<keyword evidence="2" id="KW-1185">Reference proteome</keyword>
<dbReference type="SUPFAM" id="SSF56672">
    <property type="entry name" value="DNA/RNA polymerases"/>
    <property type="match status" value="1"/>
</dbReference>
<proteinExistence type="predicted"/>
<feature type="non-terminal residue" evidence="1">
    <location>
        <position position="90"/>
    </location>
</feature>
<sequence>EFWLREVSFLGHVISSGGIAVDPGKVEAVQDWGTLESVTEIRSFLGLAGYYRRFIEGFSKIALPLTQLTRKSQAFVWDDKCENSFQELKR</sequence>
<dbReference type="Proteomes" id="UP000265520">
    <property type="component" value="Unassembled WGS sequence"/>
</dbReference>
<dbReference type="InterPro" id="IPR043502">
    <property type="entry name" value="DNA/RNA_pol_sf"/>
</dbReference>
<feature type="non-terminal residue" evidence="1">
    <location>
        <position position="1"/>
    </location>
</feature>
<dbReference type="PANTHER" id="PTHR33064">
    <property type="entry name" value="POL PROTEIN"/>
    <property type="match status" value="1"/>
</dbReference>
<organism evidence="1 2">
    <name type="scientific">Trifolium medium</name>
    <dbReference type="NCBI Taxonomy" id="97028"/>
    <lineage>
        <taxon>Eukaryota</taxon>
        <taxon>Viridiplantae</taxon>
        <taxon>Streptophyta</taxon>
        <taxon>Embryophyta</taxon>
        <taxon>Tracheophyta</taxon>
        <taxon>Spermatophyta</taxon>
        <taxon>Magnoliopsida</taxon>
        <taxon>eudicotyledons</taxon>
        <taxon>Gunneridae</taxon>
        <taxon>Pentapetalae</taxon>
        <taxon>rosids</taxon>
        <taxon>fabids</taxon>
        <taxon>Fabales</taxon>
        <taxon>Fabaceae</taxon>
        <taxon>Papilionoideae</taxon>
        <taxon>50 kb inversion clade</taxon>
        <taxon>NPAAA clade</taxon>
        <taxon>Hologalegina</taxon>
        <taxon>IRL clade</taxon>
        <taxon>Trifolieae</taxon>
        <taxon>Trifolium</taxon>
    </lineage>
</organism>
<dbReference type="FunFam" id="3.30.70.270:FF:000020">
    <property type="entry name" value="Transposon Tf2-6 polyprotein-like Protein"/>
    <property type="match status" value="1"/>
</dbReference>
<dbReference type="AlphaFoldDB" id="A0A392SY19"/>
<evidence type="ECO:0000313" key="2">
    <source>
        <dbReference type="Proteomes" id="UP000265520"/>
    </source>
</evidence>